<keyword evidence="4" id="KW-0862">Zinc</keyword>
<feature type="domain" description="Peptidase M20 dimerisation" evidence="6">
    <location>
        <begin position="183"/>
        <end position="270"/>
    </location>
</feature>
<dbReference type="InterPro" id="IPR008007">
    <property type="entry name" value="Peptidase_M42"/>
</dbReference>
<dbReference type="PIRSF" id="PIRSF001123">
    <property type="entry name" value="PepA_GA"/>
    <property type="match status" value="1"/>
</dbReference>
<name>A0ABV1JE94_9ACTN</name>
<keyword evidence="8" id="KW-1185">Reference proteome</keyword>
<comment type="caution">
    <text evidence="7">The sequence shown here is derived from an EMBL/GenBank/DDBJ whole genome shotgun (WGS) entry which is preliminary data.</text>
</comment>
<sequence length="370" mass="38625">MDTTRLLDTFFELVRIDSPSRHEAEMAAYCKGRLEDLGFAVRIDDTKESTGSDTGNVIAHLPGTAPGHIALSAHMDCVSPCCGVEPIVEGGVVRSAGDTVLGADDKAGIAAILEALETVVADGRSRPDITVVLTVCEELSLLGAGALDPDLFDGTVPCFVFDADGAPGSIVLGAPYHYTLNAAFTGKAAHAGVEPECGASAIQMAAAAVSAMELGRLDECTTANIGMVEGGREVNIVPDRCTLSGECRSLYEDRVNAQRDRMTEALADAADRFGGSVDIDWREDYPGVLFDEADPIVEKLFSAARAAGLEPRTTVSGGGADANLLGTKGAKAVTLGIGMTAFHSFDEHIAIADIEGTERFVEAIIAEFAD</sequence>
<keyword evidence="3" id="KW-0378">Hydrolase</keyword>
<dbReference type="EMBL" id="JBBNOP010000008">
    <property type="protein sequence ID" value="MEQ3363405.1"/>
    <property type="molecule type" value="Genomic_DNA"/>
</dbReference>
<evidence type="ECO:0000313" key="8">
    <source>
        <dbReference type="Proteomes" id="UP001487305"/>
    </source>
</evidence>
<comment type="cofactor">
    <cofactor evidence="1">
        <name>Zn(2+)</name>
        <dbReference type="ChEBI" id="CHEBI:29105"/>
    </cofactor>
</comment>
<evidence type="ECO:0000256" key="2">
    <source>
        <dbReference type="ARBA" id="ARBA00022723"/>
    </source>
</evidence>
<evidence type="ECO:0000313" key="7">
    <source>
        <dbReference type="EMBL" id="MEQ3363405.1"/>
    </source>
</evidence>
<dbReference type="NCBIfam" id="TIGR01883">
    <property type="entry name" value="PepT-like"/>
    <property type="match status" value="1"/>
</dbReference>
<organism evidence="7 8">
    <name type="scientific">Raoultibacter massiliensis</name>
    <dbReference type="NCBI Taxonomy" id="1852371"/>
    <lineage>
        <taxon>Bacteria</taxon>
        <taxon>Bacillati</taxon>
        <taxon>Actinomycetota</taxon>
        <taxon>Coriobacteriia</taxon>
        <taxon>Eggerthellales</taxon>
        <taxon>Eggerthellaceae</taxon>
        <taxon>Raoultibacter</taxon>
    </lineage>
</organism>
<evidence type="ECO:0000256" key="5">
    <source>
        <dbReference type="PIRNR" id="PIRNR001123"/>
    </source>
</evidence>
<dbReference type="Proteomes" id="UP001487305">
    <property type="component" value="Unassembled WGS sequence"/>
</dbReference>
<dbReference type="PANTHER" id="PTHR42994:SF2">
    <property type="entry name" value="PEPTIDASE"/>
    <property type="match status" value="1"/>
</dbReference>
<protein>
    <submittedName>
        <fullName evidence="7">M20/M25/M40 family metallo-hydrolase</fullName>
    </submittedName>
</protein>
<dbReference type="Pfam" id="PF07687">
    <property type="entry name" value="M20_dimer"/>
    <property type="match status" value="1"/>
</dbReference>
<reference evidence="7 8" key="1">
    <citation type="submission" date="2024-04" db="EMBL/GenBank/DDBJ databases">
        <title>Human intestinal bacterial collection.</title>
        <authorList>
            <person name="Pauvert C."/>
            <person name="Hitch T.C.A."/>
            <person name="Clavel T."/>
        </authorList>
    </citation>
    <scope>NUCLEOTIDE SEQUENCE [LARGE SCALE GENOMIC DNA]</scope>
    <source>
        <strain evidence="7 8">CLA-KB-H42</strain>
    </source>
</reference>
<dbReference type="InterPro" id="IPR010162">
    <property type="entry name" value="PepT-like"/>
</dbReference>
<dbReference type="InterPro" id="IPR002933">
    <property type="entry name" value="Peptidase_M20"/>
</dbReference>
<dbReference type="Gene3D" id="3.40.630.10">
    <property type="entry name" value="Zn peptidases"/>
    <property type="match status" value="1"/>
</dbReference>
<evidence type="ECO:0000256" key="1">
    <source>
        <dbReference type="ARBA" id="ARBA00001947"/>
    </source>
</evidence>
<dbReference type="SUPFAM" id="SSF55031">
    <property type="entry name" value="Bacterial exopeptidase dimerisation domain"/>
    <property type="match status" value="1"/>
</dbReference>
<evidence type="ECO:0000256" key="3">
    <source>
        <dbReference type="ARBA" id="ARBA00022801"/>
    </source>
</evidence>
<comment type="similarity">
    <text evidence="5">Belongs to the peptidase M42 family.</text>
</comment>
<dbReference type="Pfam" id="PF01546">
    <property type="entry name" value="Peptidase_M20"/>
    <property type="match status" value="1"/>
</dbReference>
<dbReference type="RefSeq" id="WP_349227651.1">
    <property type="nucleotide sequence ID" value="NZ_JBBNOP010000008.1"/>
</dbReference>
<gene>
    <name evidence="7" type="ORF">AAA083_10505</name>
</gene>
<proteinExistence type="inferred from homology"/>
<keyword evidence="2" id="KW-0479">Metal-binding</keyword>
<dbReference type="InterPro" id="IPR011650">
    <property type="entry name" value="Peptidase_M20_dimer"/>
</dbReference>
<evidence type="ECO:0000259" key="6">
    <source>
        <dbReference type="Pfam" id="PF07687"/>
    </source>
</evidence>
<dbReference type="InterPro" id="IPR036264">
    <property type="entry name" value="Bact_exopeptidase_dim_dom"/>
</dbReference>
<evidence type="ECO:0000256" key="4">
    <source>
        <dbReference type="ARBA" id="ARBA00022833"/>
    </source>
</evidence>
<dbReference type="SUPFAM" id="SSF53187">
    <property type="entry name" value="Zn-dependent exopeptidases"/>
    <property type="match status" value="1"/>
</dbReference>
<dbReference type="Gene3D" id="3.30.70.360">
    <property type="match status" value="1"/>
</dbReference>
<dbReference type="PANTHER" id="PTHR42994">
    <property type="entry name" value="PEPTIDASE T"/>
    <property type="match status" value="1"/>
</dbReference>
<accession>A0ABV1JE94</accession>